<dbReference type="OrthoDB" id="406505at2759"/>
<dbReference type="InterPro" id="IPR009009">
    <property type="entry name" value="RlpA-like_DPBB"/>
</dbReference>
<name>A0A1Y2EBG6_9PEZI</name>
<dbReference type="Proteomes" id="UP000193689">
    <property type="component" value="Unassembled WGS sequence"/>
</dbReference>
<dbReference type="Gene3D" id="2.60.40.760">
    <property type="entry name" value="Expansin, cellulose-binding-like domain"/>
    <property type="match status" value="1"/>
</dbReference>
<evidence type="ECO:0000256" key="3">
    <source>
        <dbReference type="SAM" id="SignalP"/>
    </source>
</evidence>
<dbReference type="RefSeq" id="XP_040719210.1">
    <property type="nucleotide sequence ID" value="XM_040855421.1"/>
</dbReference>
<evidence type="ECO:0000313" key="5">
    <source>
        <dbReference type="EMBL" id="ORY68923.1"/>
    </source>
</evidence>
<feature type="domain" description="Expansin-like EG45" evidence="4">
    <location>
        <begin position="153"/>
        <end position="240"/>
    </location>
</feature>
<dbReference type="InParanoid" id="A0A1Y2EBG6"/>
<dbReference type="CDD" id="cd22271">
    <property type="entry name" value="DPBB_EXP_N-like"/>
    <property type="match status" value="1"/>
</dbReference>
<evidence type="ECO:0000256" key="1">
    <source>
        <dbReference type="ARBA" id="ARBA00022729"/>
    </source>
</evidence>
<dbReference type="InterPro" id="IPR007112">
    <property type="entry name" value="Expansin/allergen_DPBB_dom"/>
</dbReference>
<evidence type="ECO:0000313" key="6">
    <source>
        <dbReference type="Proteomes" id="UP000193689"/>
    </source>
</evidence>
<feature type="chain" id="PRO_5012847434" evidence="3">
    <location>
        <begin position="19"/>
        <end position="336"/>
    </location>
</feature>
<dbReference type="Gene3D" id="2.40.40.10">
    <property type="entry name" value="RlpA-like domain"/>
    <property type="match status" value="1"/>
</dbReference>
<dbReference type="InterPro" id="IPR051477">
    <property type="entry name" value="Expansin_CellWall"/>
</dbReference>
<dbReference type="PANTHER" id="PTHR31836:SF21">
    <property type="entry name" value="EXPANSIN-LIKE PROTEIN 7"/>
    <property type="match status" value="1"/>
</dbReference>
<feature type="region of interest" description="Disordered" evidence="2">
    <location>
        <begin position="99"/>
        <end position="120"/>
    </location>
</feature>
<organism evidence="5 6">
    <name type="scientific">Pseudomassariella vexata</name>
    <dbReference type="NCBI Taxonomy" id="1141098"/>
    <lineage>
        <taxon>Eukaryota</taxon>
        <taxon>Fungi</taxon>
        <taxon>Dikarya</taxon>
        <taxon>Ascomycota</taxon>
        <taxon>Pezizomycotina</taxon>
        <taxon>Sordariomycetes</taxon>
        <taxon>Xylariomycetidae</taxon>
        <taxon>Amphisphaeriales</taxon>
        <taxon>Pseudomassariaceae</taxon>
        <taxon>Pseudomassariella</taxon>
    </lineage>
</organism>
<dbReference type="InterPro" id="IPR036749">
    <property type="entry name" value="Expansin_CBD_sf"/>
</dbReference>
<protein>
    <submittedName>
        <fullName evidence="5">RlpA-like double-psi beta-barrel-protein domain-containing protein-containing protein</fullName>
    </submittedName>
</protein>
<dbReference type="InterPro" id="IPR036908">
    <property type="entry name" value="RlpA-like_sf"/>
</dbReference>
<dbReference type="NCBIfam" id="NF041144">
    <property type="entry name" value="expansin_EXLX1"/>
    <property type="match status" value="1"/>
</dbReference>
<dbReference type="PANTHER" id="PTHR31836">
    <property type="match status" value="1"/>
</dbReference>
<sequence length="336" mass="34689">MHTSSFFVLALAASPALGRKCRNRNTLLSATTQIPTTIVSVPSSTNAALPTSVLTSSVYQSSTLATVISSATKKVAIPTSAASTLVEIVETTPLPTSISTSATSTLAETTETTPLPTSTSTSAAAVATTVASTVADSDAVSGSATFYGGNVAGGTCSFTSYTLPSSLFGTAFSGSSWDTAAHCGQCVEVTGPDGDKLTAMIVDQCPECEASHLDLFQNAFETLADVSKGVIDISYEFVECGITTPISLRNKEGTSAYWFSMQVINANVPVTKLEVSTDGGSSWTATERQEYNFFENQSGFGTETVSIRITGEGGKTIVVDNVSIAANVEVTAASNF</sequence>
<gene>
    <name evidence="5" type="ORF">BCR38DRAFT_335927</name>
</gene>
<dbReference type="SUPFAM" id="SSF50685">
    <property type="entry name" value="Barwin-like endoglucanases"/>
    <property type="match status" value="1"/>
</dbReference>
<keyword evidence="6" id="KW-1185">Reference proteome</keyword>
<accession>A0A1Y2EBG6</accession>
<feature type="signal peptide" evidence="3">
    <location>
        <begin position="1"/>
        <end position="18"/>
    </location>
</feature>
<dbReference type="PROSITE" id="PS50842">
    <property type="entry name" value="EXPANSIN_EG45"/>
    <property type="match status" value="1"/>
</dbReference>
<evidence type="ECO:0000259" key="4">
    <source>
        <dbReference type="PROSITE" id="PS50842"/>
    </source>
</evidence>
<dbReference type="Pfam" id="PF03330">
    <property type="entry name" value="DPBB_1"/>
    <property type="match status" value="1"/>
</dbReference>
<proteinExistence type="predicted"/>
<evidence type="ECO:0000256" key="2">
    <source>
        <dbReference type="SAM" id="MobiDB-lite"/>
    </source>
</evidence>
<dbReference type="InterPro" id="IPR049818">
    <property type="entry name" value="Expansin_EXLX1-like"/>
</dbReference>
<dbReference type="STRING" id="1141098.A0A1Y2EBG6"/>
<comment type="caution">
    <text evidence="5">The sequence shown here is derived from an EMBL/GenBank/DDBJ whole genome shotgun (WGS) entry which is preliminary data.</text>
</comment>
<reference evidence="5 6" key="1">
    <citation type="submission" date="2016-07" db="EMBL/GenBank/DDBJ databases">
        <title>Pervasive Adenine N6-methylation of Active Genes in Fungi.</title>
        <authorList>
            <consortium name="DOE Joint Genome Institute"/>
            <person name="Mondo S.J."/>
            <person name="Dannebaum R.O."/>
            <person name="Kuo R.C."/>
            <person name="Labutti K."/>
            <person name="Haridas S."/>
            <person name="Kuo A."/>
            <person name="Salamov A."/>
            <person name="Ahrendt S.R."/>
            <person name="Lipzen A."/>
            <person name="Sullivan W."/>
            <person name="Andreopoulos W.B."/>
            <person name="Clum A."/>
            <person name="Lindquist E."/>
            <person name="Daum C."/>
            <person name="Ramamoorthy G.K."/>
            <person name="Gryganskyi A."/>
            <person name="Culley D."/>
            <person name="Magnuson J.K."/>
            <person name="James T.Y."/>
            <person name="O'Malley M.A."/>
            <person name="Stajich J.E."/>
            <person name="Spatafora J.W."/>
            <person name="Visel A."/>
            <person name="Grigoriev I.V."/>
        </authorList>
    </citation>
    <scope>NUCLEOTIDE SEQUENCE [LARGE SCALE GENOMIC DNA]</scope>
    <source>
        <strain evidence="5 6">CBS 129021</strain>
    </source>
</reference>
<dbReference type="AlphaFoldDB" id="A0A1Y2EBG6"/>
<keyword evidence="1 3" id="KW-0732">Signal</keyword>
<dbReference type="EMBL" id="MCFJ01000003">
    <property type="protein sequence ID" value="ORY68923.1"/>
    <property type="molecule type" value="Genomic_DNA"/>
</dbReference>
<dbReference type="GeneID" id="63771633"/>
<dbReference type="SUPFAM" id="SSF49590">
    <property type="entry name" value="PHL pollen allergen"/>
    <property type="match status" value="1"/>
</dbReference>